<evidence type="ECO:0000256" key="2">
    <source>
        <dbReference type="ARBA" id="ARBA00023272"/>
    </source>
</evidence>
<dbReference type="PANTHER" id="PTHR12398:SF8">
    <property type="entry name" value="RIKEN CDNA 2810408A11 GENE"/>
    <property type="match status" value="1"/>
</dbReference>
<feature type="region of interest" description="Disordered" evidence="3">
    <location>
        <begin position="326"/>
        <end position="356"/>
    </location>
</feature>
<feature type="region of interest" description="Disordered" evidence="3">
    <location>
        <begin position="1"/>
        <end position="29"/>
    </location>
</feature>
<proteinExistence type="inferred from homology"/>
<evidence type="ECO:0000256" key="3">
    <source>
        <dbReference type="SAM" id="MobiDB-lite"/>
    </source>
</evidence>
<feature type="compositionally biased region" description="Low complexity" evidence="3">
    <location>
        <begin position="74"/>
        <end position="84"/>
    </location>
</feature>
<dbReference type="Ensembl" id="ENSSSCT00070042370.1">
    <property type="protein sequence ID" value="ENSSSCP00070035621.1"/>
    <property type="gene ID" value="ENSSSCG00070021324.1"/>
</dbReference>
<comment type="similarity">
    <text evidence="1">Belongs to the protein phosphatase inhibitor 2 family.</text>
</comment>
<feature type="region of interest" description="Disordered" evidence="3">
    <location>
        <begin position="413"/>
        <end position="448"/>
    </location>
</feature>
<keyword evidence="2" id="KW-0650">Protein phosphatase inhibitor</keyword>
<feature type="region of interest" description="Disordered" evidence="3">
    <location>
        <begin position="109"/>
        <end position="154"/>
    </location>
</feature>
<name>A0A4X1V4C4_PIG</name>
<feature type="compositionally biased region" description="Basic and acidic residues" evidence="3">
    <location>
        <begin position="413"/>
        <end position="423"/>
    </location>
</feature>
<dbReference type="InterPro" id="IPR007062">
    <property type="entry name" value="PPI-2"/>
</dbReference>
<evidence type="ECO:0008006" key="6">
    <source>
        <dbReference type="Google" id="ProtNLM"/>
    </source>
</evidence>
<sequence>MEKQESLGAAGSLKGASPGGATRDALGGIGGVEGGAGLPPGVIMVHGSGPPAHPGGTAVLDSGLHQHPGEVAGHSHGSGTHPGGFSPPFPGTSVSGTSNLGSGGPGMYNSGSIPRPGSTCTHPDKPCEDRPRSILKNSSSIMMHKSPRAERRKSQHWDEMNILATYHPADKDYGFMKVDEPSTPYHRLQDSEEDLLAGTSYAMTPEELAERLATMDDFCPKVLLYSDHKSFGSSDNFSKTQPSDFEKRRKAHYNEGKYLKAQKNLPLDPNKGSHVGGLGVSSASRGVMLDPELRPAERSGAGGLTRGVKDEIGLVARNHILEAKGGRKSQIDLRDSSDSPAFRSQSQVSATPVTEKEMELQRKEYYRKGRYLRCSPHPELEEDTEDEQQSSSANLNWVIESPVGTEVRLLDHKRSPPQDHRAPENSVKVTVTPVKPGPAPPFKDSGSQAMSGWCQWLVSKGLNWQSAEGSERDAGRYPNLPSQDQHRREHGQGHGAERLGSRASEDHRGHVSRLQQESHSLGPVSLQMKPCGFDGLRRRKPGNGKRSQLGVGRGQPSTAIATSVRWTIKRRRAGVCVL</sequence>
<reference evidence="4 5" key="1">
    <citation type="submission" date="2017-08" db="EMBL/GenBank/DDBJ databases">
        <title>USMARCv1.0.</title>
        <authorList>
            <person name="Hannum G.I."/>
            <person name="Koren S."/>
            <person name="Schroeder S.G."/>
            <person name="Chin S.C."/>
            <person name="Nonneman D.J."/>
            <person name="Becker S.A."/>
            <person name="Rosen B.D."/>
            <person name="Bickhart D.M."/>
            <person name="Putnam N.H."/>
            <person name="Green R.E."/>
            <person name="Tuggle C.K."/>
            <person name="Liu H."/>
            <person name="Rohrer G.A."/>
            <person name="Warr A."/>
            <person name="Hall R."/>
            <person name="Kim K."/>
            <person name="Hume D.A."/>
            <person name="Talbot R."/>
            <person name="Chow W."/>
            <person name="Howe K."/>
            <person name="Schwartz A.S."/>
            <person name="Watson M."/>
            <person name="Archibald A.L."/>
            <person name="Phillippy A.M."/>
            <person name="Smith T.P.L."/>
        </authorList>
    </citation>
    <scope>NUCLEOTIDE SEQUENCE [LARGE SCALE GENOMIC DNA]</scope>
</reference>
<dbReference type="Gene3D" id="6.10.250.1050">
    <property type="match status" value="1"/>
</dbReference>
<evidence type="ECO:0000256" key="1">
    <source>
        <dbReference type="ARBA" id="ARBA00005472"/>
    </source>
</evidence>
<feature type="compositionally biased region" description="Polar residues" evidence="3">
    <location>
        <begin position="338"/>
        <end position="352"/>
    </location>
</feature>
<organism evidence="4 5">
    <name type="scientific">Sus scrofa</name>
    <name type="common">Pig</name>
    <dbReference type="NCBI Taxonomy" id="9823"/>
    <lineage>
        <taxon>Eukaryota</taxon>
        <taxon>Metazoa</taxon>
        <taxon>Chordata</taxon>
        <taxon>Craniata</taxon>
        <taxon>Vertebrata</taxon>
        <taxon>Euteleostomi</taxon>
        <taxon>Mammalia</taxon>
        <taxon>Eutheria</taxon>
        <taxon>Laurasiatheria</taxon>
        <taxon>Artiodactyla</taxon>
        <taxon>Suina</taxon>
        <taxon>Suidae</taxon>
        <taxon>Sus</taxon>
    </lineage>
</organism>
<reference evidence="4" key="2">
    <citation type="submission" date="2025-08" db="UniProtKB">
        <authorList>
            <consortium name="Ensembl"/>
        </authorList>
    </citation>
    <scope>IDENTIFICATION</scope>
</reference>
<evidence type="ECO:0000313" key="5">
    <source>
        <dbReference type="Proteomes" id="UP000314985"/>
    </source>
</evidence>
<dbReference type="AlphaFoldDB" id="A0A4X1V4C4"/>
<feature type="compositionally biased region" description="Basic and acidic residues" evidence="3">
    <location>
        <begin position="326"/>
        <end position="337"/>
    </location>
</feature>
<evidence type="ECO:0000313" key="4">
    <source>
        <dbReference type="Ensembl" id="ENSSSCP00070035621.1"/>
    </source>
</evidence>
<dbReference type="PANTHER" id="PTHR12398">
    <property type="entry name" value="PROTEIN PHOSPHATASE INHIBITOR"/>
    <property type="match status" value="1"/>
</dbReference>
<feature type="region of interest" description="Disordered" evidence="3">
    <location>
        <begin position="62"/>
        <end position="87"/>
    </location>
</feature>
<accession>A0A4X1V4C4</accession>
<dbReference type="Proteomes" id="UP000314985">
    <property type="component" value="Chromosome 12"/>
</dbReference>
<dbReference type="Pfam" id="PF04979">
    <property type="entry name" value="IPP-2"/>
    <property type="match status" value="1"/>
</dbReference>
<feature type="compositionally biased region" description="Basic and acidic residues" evidence="3">
    <location>
        <begin position="484"/>
        <end position="509"/>
    </location>
</feature>
<protein>
    <recommendedName>
        <fullName evidence="6">Protein phosphatase inhibitor 2</fullName>
    </recommendedName>
</protein>
<feature type="region of interest" description="Disordered" evidence="3">
    <location>
        <begin position="467"/>
        <end position="556"/>
    </location>
</feature>
<feature type="compositionally biased region" description="Basic and acidic residues" evidence="3">
    <location>
        <begin position="122"/>
        <end position="132"/>
    </location>
</feature>
<dbReference type="GO" id="GO:0009966">
    <property type="term" value="P:regulation of signal transduction"/>
    <property type="evidence" value="ECO:0007669"/>
    <property type="project" value="InterPro"/>
</dbReference>
<dbReference type="GO" id="GO:0004864">
    <property type="term" value="F:protein phosphatase inhibitor activity"/>
    <property type="evidence" value="ECO:0007669"/>
    <property type="project" value="UniProtKB-KW"/>
</dbReference>